<reference evidence="11 12" key="1">
    <citation type="journal article" date="2008" name="Nature">
        <title>Genome analysis of the platypus reveals unique signatures of evolution.</title>
        <authorList>
            <person name="Warren W.C."/>
            <person name="Hillier L.W."/>
            <person name="Marshall Graves J.A."/>
            <person name="Birney E."/>
            <person name="Ponting C.P."/>
            <person name="Grutzner F."/>
            <person name="Belov K."/>
            <person name="Miller W."/>
            <person name="Clarke L."/>
            <person name="Chinwalla A.T."/>
            <person name="Yang S.P."/>
            <person name="Heger A."/>
            <person name="Locke D.P."/>
            <person name="Miethke P."/>
            <person name="Waters P.D."/>
            <person name="Veyrunes F."/>
            <person name="Fulton L."/>
            <person name="Fulton B."/>
            <person name="Graves T."/>
            <person name="Wallis J."/>
            <person name="Puente X.S."/>
            <person name="Lopez-Otin C."/>
            <person name="Ordonez G.R."/>
            <person name="Eichler E.E."/>
            <person name="Chen L."/>
            <person name="Cheng Z."/>
            <person name="Deakin J.E."/>
            <person name="Alsop A."/>
            <person name="Thompson K."/>
            <person name="Kirby P."/>
            <person name="Papenfuss A.T."/>
            <person name="Wakefield M.J."/>
            <person name="Olender T."/>
            <person name="Lancet D."/>
            <person name="Huttley G.A."/>
            <person name="Smit A.F."/>
            <person name="Pask A."/>
            <person name="Temple-Smith P."/>
            <person name="Batzer M.A."/>
            <person name="Walker J.A."/>
            <person name="Konkel M.K."/>
            <person name="Harris R.S."/>
            <person name="Whittington C.M."/>
            <person name="Wong E.S."/>
            <person name="Gemmell N.J."/>
            <person name="Buschiazzo E."/>
            <person name="Vargas Jentzsch I.M."/>
            <person name="Merkel A."/>
            <person name="Schmitz J."/>
            <person name="Zemann A."/>
            <person name="Churakov G."/>
            <person name="Kriegs J.O."/>
            <person name="Brosius J."/>
            <person name="Murchison E.P."/>
            <person name="Sachidanandam R."/>
            <person name="Smith C."/>
            <person name="Hannon G.J."/>
            <person name="Tsend-Ayush E."/>
            <person name="McMillan D."/>
            <person name="Attenborough R."/>
            <person name="Rens W."/>
            <person name="Ferguson-Smith M."/>
            <person name="Lefevre C.M."/>
            <person name="Sharp J.A."/>
            <person name="Nicholas K.R."/>
            <person name="Ray D.A."/>
            <person name="Kube M."/>
            <person name="Reinhardt R."/>
            <person name="Pringle T.H."/>
            <person name="Taylor J."/>
            <person name="Jones R.C."/>
            <person name="Nixon B."/>
            <person name="Dacheux J.L."/>
            <person name="Niwa H."/>
            <person name="Sekita Y."/>
            <person name="Huang X."/>
            <person name="Stark A."/>
            <person name="Kheradpour P."/>
            <person name="Kellis M."/>
            <person name="Flicek P."/>
            <person name="Chen Y."/>
            <person name="Webber C."/>
            <person name="Hardison R."/>
            <person name="Nelson J."/>
            <person name="Hallsworth-Pepin K."/>
            <person name="Delehaunty K."/>
            <person name="Markovic C."/>
            <person name="Minx P."/>
            <person name="Feng Y."/>
            <person name="Kremitzki C."/>
            <person name="Mitreva M."/>
            <person name="Glasscock J."/>
            <person name="Wylie T."/>
            <person name="Wohldmann P."/>
            <person name="Thiru P."/>
            <person name="Nhan M.N."/>
            <person name="Pohl C.S."/>
            <person name="Smith S.M."/>
            <person name="Hou S."/>
            <person name="Nefedov M."/>
            <person name="de Jong P.J."/>
            <person name="Renfree M.B."/>
            <person name="Mardis E.R."/>
            <person name="Wilson R.K."/>
        </authorList>
    </citation>
    <scope>NUCLEOTIDE SEQUENCE [LARGE SCALE GENOMIC DNA]</scope>
    <source>
        <strain evidence="11 12">Glennie</strain>
    </source>
</reference>
<evidence type="ECO:0000256" key="2">
    <source>
        <dbReference type="ARBA" id="ARBA00022525"/>
    </source>
</evidence>
<reference evidence="11" key="3">
    <citation type="submission" date="2025-09" db="UniProtKB">
        <authorList>
            <consortium name="Ensembl"/>
        </authorList>
    </citation>
    <scope>IDENTIFICATION</scope>
    <source>
        <strain evidence="11">Glennie</strain>
    </source>
</reference>
<dbReference type="GO" id="GO:0005576">
    <property type="term" value="C:extracellular region"/>
    <property type="evidence" value="ECO:0007669"/>
    <property type="project" value="UniProtKB-SubCell"/>
</dbReference>
<dbReference type="RefSeq" id="XP_028917254.1">
    <property type="nucleotide sequence ID" value="XM_029061421.1"/>
</dbReference>
<dbReference type="OMA" id="EFSNHMS"/>
<dbReference type="InterPro" id="IPR011489">
    <property type="entry name" value="EMI_domain"/>
</dbReference>
<evidence type="ECO:0000256" key="3">
    <source>
        <dbReference type="ARBA" id="ARBA00022729"/>
    </source>
</evidence>
<dbReference type="PROSITE" id="PS50871">
    <property type="entry name" value="C1Q"/>
    <property type="match status" value="1"/>
</dbReference>
<evidence type="ECO:0000256" key="5">
    <source>
        <dbReference type="ARBA" id="ARBA00023157"/>
    </source>
</evidence>
<keyword evidence="2" id="KW-0964">Secreted</keyword>
<feature type="region of interest" description="Disordered" evidence="7">
    <location>
        <begin position="721"/>
        <end position="751"/>
    </location>
</feature>
<evidence type="ECO:0000259" key="10">
    <source>
        <dbReference type="PROSITE" id="PS51041"/>
    </source>
</evidence>
<feature type="coiled-coil region" evidence="6">
    <location>
        <begin position="446"/>
        <end position="494"/>
    </location>
</feature>
<feature type="domain" description="EMI" evidence="10">
    <location>
        <begin position="102"/>
        <end position="178"/>
    </location>
</feature>
<dbReference type="GeneTree" id="ENSGT01030000234633"/>
<dbReference type="HOGENOM" id="CLU_012255_1_0_1"/>
<dbReference type="Ensembl" id="ENSOANT00000009270.3">
    <property type="protein sequence ID" value="ENSOANP00000009268.3"/>
    <property type="gene ID" value="ENSOANG00000005822.3"/>
</dbReference>
<dbReference type="OrthoDB" id="8963519at2759"/>
<dbReference type="Pfam" id="PF07546">
    <property type="entry name" value="EMI"/>
    <property type="match status" value="1"/>
</dbReference>
<evidence type="ECO:0000313" key="12">
    <source>
        <dbReference type="Proteomes" id="UP000002279"/>
    </source>
</evidence>
<keyword evidence="5" id="KW-1015">Disulfide bond</keyword>
<dbReference type="PROSITE" id="PS51041">
    <property type="entry name" value="EMI"/>
    <property type="match status" value="1"/>
</dbReference>
<feature type="coiled-coil region" evidence="6">
    <location>
        <begin position="683"/>
        <end position="717"/>
    </location>
</feature>
<organism evidence="11 12">
    <name type="scientific">Ornithorhynchus anatinus</name>
    <name type="common">Duckbill platypus</name>
    <dbReference type="NCBI Taxonomy" id="9258"/>
    <lineage>
        <taxon>Eukaryota</taxon>
        <taxon>Metazoa</taxon>
        <taxon>Chordata</taxon>
        <taxon>Craniata</taxon>
        <taxon>Vertebrata</taxon>
        <taxon>Euteleostomi</taxon>
        <taxon>Mammalia</taxon>
        <taxon>Monotremata</taxon>
        <taxon>Ornithorhynchidae</taxon>
        <taxon>Ornithorhynchus</taxon>
    </lineage>
</organism>
<feature type="chain" id="PRO_5027975346" evidence="8">
    <location>
        <begin position="27"/>
        <end position="1008"/>
    </location>
</feature>
<accession>F7CK89</accession>
<evidence type="ECO:0000313" key="11">
    <source>
        <dbReference type="Ensembl" id="ENSOANP00000009268.3"/>
    </source>
</evidence>
<dbReference type="SUPFAM" id="SSF49842">
    <property type="entry name" value="TNF-like"/>
    <property type="match status" value="1"/>
</dbReference>
<dbReference type="InterPro" id="IPR008983">
    <property type="entry name" value="Tumour_necrosis_fac-like_dom"/>
</dbReference>
<comment type="subcellular location">
    <subcellularLocation>
        <location evidence="1">Secreted</location>
    </subcellularLocation>
</comment>
<evidence type="ECO:0000256" key="7">
    <source>
        <dbReference type="SAM" id="MobiDB-lite"/>
    </source>
</evidence>
<dbReference type="Proteomes" id="UP000002279">
    <property type="component" value="Chromosome 3"/>
</dbReference>
<name>F7CK89_ORNAN</name>
<evidence type="ECO:0000256" key="6">
    <source>
        <dbReference type="SAM" id="Coils"/>
    </source>
</evidence>
<keyword evidence="4 6" id="KW-0175">Coiled coil</keyword>
<dbReference type="PANTHER" id="PTHR15427:SF6">
    <property type="entry name" value="MULTIMERIN-2"/>
    <property type="match status" value="1"/>
</dbReference>
<evidence type="ECO:0000256" key="4">
    <source>
        <dbReference type="ARBA" id="ARBA00023054"/>
    </source>
</evidence>
<dbReference type="FunCoup" id="F7CK89">
    <property type="interactions" value="142"/>
</dbReference>
<feature type="region of interest" description="Disordered" evidence="7">
    <location>
        <begin position="69"/>
        <end position="88"/>
    </location>
</feature>
<evidence type="ECO:0000259" key="9">
    <source>
        <dbReference type="PROSITE" id="PS50871"/>
    </source>
</evidence>
<dbReference type="STRING" id="9258.ENSOANP00000009268"/>
<evidence type="ECO:0000256" key="1">
    <source>
        <dbReference type="ARBA" id="ARBA00004613"/>
    </source>
</evidence>
<protein>
    <submittedName>
        <fullName evidence="11">Multimerin 2</fullName>
    </submittedName>
</protein>
<dbReference type="InterPro" id="IPR001073">
    <property type="entry name" value="C1q_dom"/>
</dbReference>
<dbReference type="PANTHER" id="PTHR15427">
    <property type="entry name" value="EMILIN ELASTIN MICROFIBRIL INTERFACE-LOCATED PROTEIN ELASTIN MICROFIBRIL INTERFACER"/>
    <property type="match status" value="1"/>
</dbReference>
<dbReference type="eggNOG" id="ENOG502QUTH">
    <property type="taxonomic scope" value="Eukaryota"/>
</dbReference>
<dbReference type="InterPro" id="IPR050392">
    <property type="entry name" value="Collagen/C1q_domain"/>
</dbReference>
<reference evidence="11" key="2">
    <citation type="submission" date="2025-08" db="UniProtKB">
        <authorList>
            <consortium name="Ensembl"/>
        </authorList>
    </citation>
    <scope>IDENTIFICATION</scope>
    <source>
        <strain evidence="11">Glennie</strain>
    </source>
</reference>
<feature type="region of interest" description="Disordered" evidence="7">
    <location>
        <begin position="845"/>
        <end position="899"/>
    </location>
</feature>
<keyword evidence="12" id="KW-1185">Reference proteome</keyword>
<feature type="signal peptide" evidence="8">
    <location>
        <begin position="1"/>
        <end position="26"/>
    </location>
</feature>
<dbReference type="CTD" id="79812"/>
<evidence type="ECO:0000256" key="8">
    <source>
        <dbReference type="SAM" id="SignalP"/>
    </source>
</evidence>
<dbReference type="Pfam" id="PF00386">
    <property type="entry name" value="C1q"/>
    <property type="match status" value="1"/>
</dbReference>
<dbReference type="GO" id="GO:0090051">
    <property type="term" value="P:negative regulation of cell migration involved in sprouting angiogenesis"/>
    <property type="evidence" value="ECO:0000318"/>
    <property type="project" value="GO_Central"/>
</dbReference>
<feature type="domain" description="C1q" evidence="9">
    <location>
        <begin position="879"/>
        <end position="1008"/>
    </location>
</feature>
<dbReference type="AlphaFoldDB" id="F7CK89"/>
<dbReference type="GeneID" id="100093595"/>
<sequence>MPGNRRLLLFLLVLLLLLPWDPEVLAQSSPPPPGPRQPGDSPARAPRPPLHGAPSAPLVMLGLGGSRRSTGMDWAEAPPPPTPPSQQRVLADLQDGASRPRMGNWCPFQRSRLVTFVASCKTEKFLVHSQMPCPSGTPDCQRVMYRLSMKPIYQIKQKVLVSLDWRCCPGYSGQDCQHYDPSLIPVSTNRAGGKEEEKHGEDSAERTLTAAAITWPGASTVLRRAISSQGKHRGDLQNDIQQATDHLLDLQDQQEHNLTRMAVPAHQTQSEDADSLLRPGLPAHLQDLLRDHFAPVWSSYNQSLQAMARVLNNLTRDVEANRRGLEGFREMTEPRPDLQELGTKFEAKVQESAAREDQLRRDLEGRLQVRQTALHRDLMALEADHDLRLKRLQKTQQLLLLPMNRSLAEVRRGQALLQDRLQLLWTNLSALSAAAAGGGREALQALEGLNATLAGHTEQIQELYSESDETFEQITQLERQLRDLQAQNKATVEEIRVILMEKSLIAEENKEDLERQILELNFTLGQLQGSHWDLLKYLKACNCQKLSWDLDLVQEQQQNATRLLEESQLSLDEQARLGRSSLQALRAAVEDLSVSLDDQREQAARGAMQTSRLRSQVQALAGDVGSLRQTERHFLAEIRRLNGSFGALLNDALRHENMLEALLGKEVMEDLSEEEAGALPMTYDDITAALRDAQDQLRDAQDQLRDRDARLDALEERLRILEGGGARSPQEMPEIPRPSHEASEEGLPGDPVDGVVRRLEEETKHLAAELRRLESDLADGRSCGNCSGLTGPAGPRWGELEATERNFQRHLQLFQGLFSNYADLVAANVSLDLAKLHSVLSRKGKKQQRGLDALGKKGKKQKERAEEGRPPPRGPGDPEADSPVAFYTGFSEGTDEPGPVRFDETHVNFGQGYVAEHSCFRAPRRGLYVFAVSAAFRPGPGLGHLVLGRQRRTPVGGGPDQAAGGPAFAFALAELQRGERVWFELARGSLLKRSPAPTAFGGFLLFKT</sequence>
<dbReference type="Bgee" id="ENSOANG00000005822">
    <property type="expression patterns" value="Expressed in heart and 7 other cell types or tissues"/>
</dbReference>
<keyword evidence="3 8" id="KW-0732">Signal</keyword>
<gene>
    <name evidence="11" type="primary">MMRN2</name>
</gene>
<dbReference type="KEGG" id="oaa:100093595"/>
<dbReference type="SMART" id="SM00110">
    <property type="entry name" value="C1Q"/>
    <property type="match status" value="1"/>
</dbReference>
<proteinExistence type="predicted"/>
<dbReference type="InParanoid" id="F7CK89"/>
<dbReference type="Gene3D" id="2.60.120.40">
    <property type="match status" value="1"/>
</dbReference>
<dbReference type="GO" id="GO:0030948">
    <property type="term" value="P:negative regulation of vascular endothelial growth factor receptor signaling pathway"/>
    <property type="evidence" value="ECO:0000318"/>
    <property type="project" value="GO_Central"/>
</dbReference>
<feature type="region of interest" description="Disordered" evidence="7">
    <location>
        <begin position="27"/>
        <end position="62"/>
    </location>
</feature>